<evidence type="ECO:0000256" key="6">
    <source>
        <dbReference type="ARBA" id="ARBA00022801"/>
    </source>
</evidence>
<dbReference type="Pfam" id="PF13963">
    <property type="entry name" value="Transpos_assoc"/>
    <property type="match status" value="1"/>
</dbReference>
<evidence type="ECO:0000256" key="2">
    <source>
        <dbReference type="ARBA" id="ARBA00022679"/>
    </source>
</evidence>
<feature type="compositionally biased region" description="Polar residues" evidence="8">
    <location>
        <begin position="1153"/>
        <end position="1165"/>
    </location>
</feature>
<feature type="compositionally biased region" description="Polar residues" evidence="8">
    <location>
        <begin position="1513"/>
        <end position="1522"/>
    </location>
</feature>
<organism evidence="10 11">
    <name type="scientific">Corchorus capsularis</name>
    <name type="common">Jute</name>
    <dbReference type="NCBI Taxonomy" id="210143"/>
    <lineage>
        <taxon>Eukaryota</taxon>
        <taxon>Viridiplantae</taxon>
        <taxon>Streptophyta</taxon>
        <taxon>Embryophyta</taxon>
        <taxon>Tracheophyta</taxon>
        <taxon>Spermatophyta</taxon>
        <taxon>Magnoliopsida</taxon>
        <taxon>eudicotyledons</taxon>
        <taxon>Gunneridae</taxon>
        <taxon>Pentapetalae</taxon>
        <taxon>rosids</taxon>
        <taxon>malvids</taxon>
        <taxon>Malvales</taxon>
        <taxon>Malvaceae</taxon>
        <taxon>Grewioideae</taxon>
        <taxon>Apeibeae</taxon>
        <taxon>Corchorus</taxon>
    </lineage>
</organism>
<dbReference type="SUPFAM" id="SSF56672">
    <property type="entry name" value="DNA/RNA polymerases"/>
    <property type="match status" value="2"/>
</dbReference>
<dbReference type="CDD" id="cd00303">
    <property type="entry name" value="retropepsin_like"/>
    <property type="match status" value="1"/>
</dbReference>
<keyword evidence="4" id="KW-0540">Nuclease</keyword>
<protein>
    <submittedName>
        <fullName evidence="10">Reverse transcriptase</fullName>
    </submittedName>
</protein>
<keyword evidence="2" id="KW-0808">Transferase</keyword>
<reference evidence="10 11" key="1">
    <citation type="submission" date="2013-09" db="EMBL/GenBank/DDBJ databases">
        <title>Corchorus capsularis genome sequencing.</title>
        <authorList>
            <person name="Alam M."/>
            <person name="Haque M.S."/>
            <person name="Islam M.S."/>
            <person name="Emdad E.M."/>
            <person name="Islam M.M."/>
            <person name="Ahmed B."/>
            <person name="Halim A."/>
            <person name="Hossen Q.M.M."/>
            <person name="Hossain M.Z."/>
            <person name="Ahmed R."/>
            <person name="Khan M.M."/>
            <person name="Islam R."/>
            <person name="Rashid M.M."/>
            <person name="Khan S.A."/>
            <person name="Rahman M.S."/>
            <person name="Alam M."/>
        </authorList>
    </citation>
    <scope>NUCLEOTIDE SEQUENCE [LARGE SCALE GENOMIC DNA]</scope>
    <source>
        <strain evidence="11">cv. CVL-1</strain>
        <tissue evidence="10">Whole seedling</tissue>
    </source>
</reference>
<evidence type="ECO:0000256" key="1">
    <source>
        <dbReference type="ARBA" id="ARBA00022670"/>
    </source>
</evidence>
<gene>
    <name evidence="10" type="ORF">CCACVL1_11094</name>
</gene>
<feature type="compositionally biased region" description="Basic and acidic residues" evidence="8">
    <location>
        <begin position="1660"/>
        <end position="1672"/>
    </location>
</feature>
<evidence type="ECO:0000259" key="9">
    <source>
        <dbReference type="PROSITE" id="PS50878"/>
    </source>
</evidence>
<dbReference type="CDD" id="cd09274">
    <property type="entry name" value="RNase_HI_RT_Ty3"/>
    <property type="match status" value="1"/>
</dbReference>
<dbReference type="GO" id="GO:0004519">
    <property type="term" value="F:endonuclease activity"/>
    <property type="evidence" value="ECO:0007669"/>
    <property type="project" value="UniProtKB-KW"/>
</dbReference>
<dbReference type="OrthoDB" id="115435at2759"/>
<dbReference type="Pfam" id="PF13960">
    <property type="entry name" value="DUF4218"/>
    <property type="match status" value="1"/>
</dbReference>
<feature type="compositionally biased region" description="Low complexity" evidence="8">
    <location>
        <begin position="1847"/>
        <end position="1859"/>
    </location>
</feature>
<dbReference type="PROSITE" id="PS50878">
    <property type="entry name" value="RT_POL"/>
    <property type="match status" value="1"/>
</dbReference>
<dbReference type="FunFam" id="3.30.70.270:FF:000020">
    <property type="entry name" value="Transposon Tf2-6 polyprotein-like Protein"/>
    <property type="match status" value="1"/>
</dbReference>
<dbReference type="PANTHER" id="PTHR35046:SF9">
    <property type="entry name" value="RNA-DIRECTED DNA POLYMERASE"/>
    <property type="match status" value="1"/>
</dbReference>
<dbReference type="EMBL" id="AWWV01009814">
    <property type="protein sequence ID" value="OMO83907.1"/>
    <property type="molecule type" value="Genomic_DNA"/>
</dbReference>
<sequence>MIHDAPRAYHGLEEHIGANKDQGDVIDASLEEHGVGSTCDWPLLGEAAQHRPHDRPSHGATGHKRPSLGAPTGHNRPSFGPSGQDRPFDPLAIPQGPMTRARAKKFKEALLGFVRSHLGGTKEMYCAISYPCKHVMYYLGDHGNMTTKFNMMVRQTNILMCGKKPFTFIPLSPQEALKDQLKLKEEFTKMESDYRAREKNKHAKLDVNCDLVEKHASSKKVVKEYVFPEEIRSGLPPIRGIEHKIDFIPGAQIPNKPAYRTNPEETKELEKQVGELLQKGFVRESLSPCAVPVLLVPKKDGTWRMCVDCRAINNITVKYRHPIPRLDDTLDELHGACLFSKIDLKSGYHQIRMKEGDEWKTAFKTKLGLYECRNLDEHVRHLRCVLDVLRVEKLYANIKKCTFCTNKLVFLGFVVSSQGIEVDEEKIKAIKEWPTPTNVGQGKLKVLWIRVGWTRIGVVMLIRLGYKQFLNVAFEKTSRDNEILCPCCKCANELWRVRAVVEEHLVVFGFVKGYKNFCWHGDDWPQSTSSMPTCRGSSMETVGGDILRDDVDGLLRDALNIHDRQSFHESELESDANVGDGVEDIRDREPTAEASNFYKLLESMNEPLYLDSQYSKLSFSIKVLQLKCLSGFRGFSKSITWHADGRTNDGKLRHPADSLAWKDFDSRYPDFASENRNVRLGLGADGFSSFKTMSTTHSTWPVVLIAYNQAPWIGMKQSSFILAMIIPGEKAPRNDIDVYLQPLIEELKQLWDGVITYDAERKENFNLRTALLWTINDFPAYANLSRWSTRGYFACPCCTAETCSTWLKNGEEFSYMGHRMWLKADHPFRSQKRAFDNTGKKKDLKRRRNVEDGDLEDDDGDGPNDANLWKKRSIFFDLIYWEHNLLPHNLDVMHIEKNEKEVFCQVLKNIKVSDGYASNISRCVNVSERKVYNLKSHDCHILLHDLLPVALQSSLPKRVTAALIELCNIFKALCAKVLKLDELDQLQDRAALALCNLEKIFPPSFFTIMVHLVIHLPLQAKLGGPVSPRWMYPVKRFLGKLGSYVLNKRFPEGSIAEGYLAEECMTFCSREYKRSLVMNSRSRRPNQLDVDKLFTETFPEWLREKHILLPFSDLGAIMKRKAQREANAAKISNSKRAIQQSCRDERGQIAATNSIPNVLGNSVPSGPTARDAAGASVMGPRNPTPTPSDAANVSGPHGPCASNGAGESAPDSNHSEEINGDSLTTVWVDDNGQRKQAKTSLNRLWKAIPPCRVIVSGNEIGQPIGNEAKLLGGFIGKLSWQQPLLPINPESWKKYPMGKKIAAIKYIETRFRLDIPHSWVFKNMGKKWKDFKHDLIKLCFNRDDGWDVTISLRPLDIDIDAYDEMARFWYSTKGEENEKIGIESRKQQKFSHCAGSKSFARVREELQRAMELQATAAAGDTENLTPNELEYIIMAEVLGPERNGRVRCFGFGATPTNAKGITTATRACKFQEERQAEIARFQELEQQNVVMSAKLSQLMKFVAEKFPGEELGQPNNSPQGTQNGSGSDDGGGDADAQNLFVNNTSISSAQSHCGLIEDLRPTNEVNCLSEDYRFTHLEELVFQVDFGGYSKGRFDALANDVQQVREGQNQQAQSPQQRGNAANNNERVQPPPPRQVVPRLDPMERLRKQELGGQAINDNLRPRRGVEREESKDNIKYKIPKFNGRGSPADYLERESKLDMYFDYHPYAESKKMQIAILEFAENVLNWWNQLVQSRRRNLEKPIETWLELKSFMMKRFVPSFYVNSLYQSLQSLRQGTRSVDEYYSEMMLLMSRAEVDEAPQATMARFVAGLNRDIHDIVEMQQHYDVEELLQHALKAESQVKRNGAKKSFASSSSSSKIPIKKDEKTFNKEKEVAQKGVSPKSDSKSSSSSSSKNHVKCFKCQGYGSSGDGDDDDDGVTPALLNLLARRTLSAYVKGDKGDVHNQRENLFHTRMYPCGKPSSVITDGGSFTNIASVYLLKELSLPTTKHPKAYSLGWFNDREEIKVNKQVLVSLSLARYKDEVLCDVLPMQACHVLLGRPWQYDKKVHHDGETNKYSFVCGKHPITLIPLSPQEVLKDQLKLKEDFAKLESEYRTQEKAKNVSFSANCVDNKYVLVDKHAISKKVVKECMLVTKSEIKEALNDNSILILLLLKNTLVATNNLERELPSNIVSLLSDYVDVFPKEIPSGLPPIRGIEHPNDLIPRAQIPNKPTYRTNPEETKDLEKQVGKLLQKGFVRESLSPCAVPVLLVPKKDGTWRMCVDCRAINNIIVKYRHPIPRLDDMLHELHGACLFSKIDLKSENHQIRMKEGDEWKTAFKTKQGLYEWLVMPFGLTNSPSTFMRLMNHVLRAYIGKFLVVYFDYILVYSRNLDYHIEHLRCVLDVLRVEKLYANLKKCTFCTNKLVFLGFVVSSQGIEVDEEKIKAIKEWPTPTNVGEVRSFHGLDGFYRRFVKDFSTLAAPITSVMKKNAPFKWGKEQQEAFETLKEKLTNAPLLVLPNFNNTFEIECDASGDGIGAVLVQGGKPVVYLSEKLNESALKYPTYDKELYALVRALQTWQHYLWPKEFVIHIDHESLKYLRGQQKLNKRHAKWSEFIESFPYVVHYKQGKENVVADALSRRYVLLSMLDSKFLGFEFIKELYASDVYFGEIFKACENSRFGKYYKHDGFFFKESRLCVPSCSLRYVLVRESHEGGLMGHFGVDRTYEILHEHFFWPKMQYDVGKHDSSCIVCLQAKSISKPHGLYTPLPIPNEPWTHISMDFVLGLPRSKRGKDFIFVVVDRFSKMAHFIPCTKTDDAINVRVQIEKKTQHYMKVGNKGHKEIIFEPGDWVWLHLRKERFPEKRKSKLLARGDGPFQVLERINNNAHKLDLPSEYGNMPLGHGDASKMAFDPLRMPLGPITRAIAKKFKDALTSFVQTHLEDLKSIEDQLGSIGVDIIKNIPNDSKLCTLLEITEP</sequence>
<dbReference type="InterPro" id="IPR043502">
    <property type="entry name" value="DNA/RNA_pol_sf"/>
</dbReference>
<dbReference type="InterPro" id="IPR029480">
    <property type="entry name" value="Transpos_assoc"/>
</dbReference>
<evidence type="ECO:0000313" key="11">
    <source>
        <dbReference type="Proteomes" id="UP000188268"/>
    </source>
</evidence>
<dbReference type="InterPro" id="IPR004242">
    <property type="entry name" value="Transposase_21"/>
</dbReference>
<keyword evidence="6" id="KW-0378">Hydrolase</keyword>
<evidence type="ECO:0000313" key="10">
    <source>
        <dbReference type="EMBL" id="OMO83907.1"/>
    </source>
</evidence>
<dbReference type="Pfam" id="PF24626">
    <property type="entry name" value="SH3_Tf2-1"/>
    <property type="match status" value="1"/>
</dbReference>
<dbReference type="Pfam" id="PF17921">
    <property type="entry name" value="Integrase_H2C2"/>
    <property type="match status" value="1"/>
</dbReference>
<keyword evidence="1" id="KW-0645">Protease</keyword>
<dbReference type="PANTHER" id="PTHR35046">
    <property type="entry name" value="ZINC KNUCKLE (CCHC-TYPE) FAMILY PROTEIN"/>
    <property type="match status" value="1"/>
</dbReference>
<dbReference type="InterPro" id="IPR056924">
    <property type="entry name" value="SH3_Tf2-1"/>
</dbReference>
<dbReference type="Gene3D" id="3.10.10.10">
    <property type="entry name" value="HIV Type 1 Reverse Transcriptase, subunit A, domain 1"/>
    <property type="match status" value="2"/>
</dbReference>
<dbReference type="InterPro" id="IPR005162">
    <property type="entry name" value="Retrotrans_gag_dom"/>
</dbReference>
<dbReference type="GO" id="GO:0008233">
    <property type="term" value="F:peptidase activity"/>
    <property type="evidence" value="ECO:0007669"/>
    <property type="project" value="UniProtKB-KW"/>
</dbReference>
<dbReference type="FunFam" id="3.10.10.10:FF:000007">
    <property type="entry name" value="Retrovirus-related Pol polyprotein from transposon 17.6-like Protein"/>
    <property type="match status" value="1"/>
</dbReference>
<dbReference type="Pfam" id="PF00078">
    <property type="entry name" value="RVT_1"/>
    <property type="match status" value="2"/>
</dbReference>
<feature type="compositionally biased region" description="Basic and acidic residues" evidence="8">
    <location>
        <begin position="1861"/>
        <end position="1875"/>
    </location>
</feature>
<evidence type="ECO:0000256" key="5">
    <source>
        <dbReference type="ARBA" id="ARBA00022759"/>
    </source>
</evidence>
<feature type="region of interest" description="Disordered" evidence="8">
    <location>
        <begin position="1842"/>
        <end position="1896"/>
    </location>
</feature>
<keyword evidence="3" id="KW-0548">Nucleotidyltransferase</keyword>
<keyword evidence="7 10" id="KW-0695">RNA-directed DNA polymerase</keyword>
<dbReference type="InterPro" id="IPR041588">
    <property type="entry name" value="Integrase_H2C2"/>
</dbReference>
<evidence type="ECO:0000256" key="8">
    <source>
        <dbReference type="SAM" id="MobiDB-lite"/>
    </source>
</evidence>
<feature type="region of interest" description="Disordered" evidence="8">
    <location>
        <begin position="836"/>
        <end position="862"/>
    </location>
</feature>
<dbReference type="Proteomes" id="UP000188268">
    <property type="component" value="Unassembled WGS sequence"/>
</dbReference>
<feature type="compositionally biased region" description="Acidic residues" evidence="8">
    <location>
        <begin position="852"/>
        <end position="862"/>
    </location>
</feature>
<feature type="region of interest" description="Disordered" evidence="8">
    <location>
        <begin position="1508"/>
        <end position="1538"/>
    </location>
</feature>
<dbReference type="Pfam" id="PF03732">
    <property type="entry name" value="Retrotrans_gag"/>
    <property type="match status" value="1"/>
</dbReference>
<keyword evidence="11" id="KW-1185">Reference proteome</keyword>
<feature type="compositionally biased region" description="Basic and acidic residues" evidence="8">
    <location>
        <begin position="1641"/>
        <end position="1650"/>
    </location>
</feature>
<dbReference type="Gene3D" id="1.10.340.70">
    <property type="match status" value="1"/>
</dbReference>
<dbReference type="Gramene" id="OMO83907">
    <property type="protein sequence ID" value="OMO83907"/>
    <property type="gene ID" value="CCACVL1_11094"/>
</dbReference>
<accession>A0A1R3IMV4</accession>
<feature type="compositionally biased region" description="Low complexity" evidence="8">
    <location>
        <begin position="1880"/>
        <end position="1894"/>
    </location>
</feature>
<dbReference type="InterPro" id="IPR025452">
    <property type="entry name" value="DUF4218"/>
</dbReference>
<dbReference type="InterPro" id="IPR041373">
    <property type="entry name" value="RT_RNaseH"/>
</dbReference>
<dbReference type="Pfam" id="PF02992">
    <property type="entry name" value="Transposase_21"/>
    <property type="match status" value="1"/>
</dbReference>
<dbReference type="InterPro" id="IPR000477">
    <property type="entry name" value="RT_dom"/>
</dbReference>
<dbReference type="Gene3D" id="3.30.420.10">
    <property type="entry name" value="Ribonuclease H-like superfamily/Ribonuclease H"/>
    <property type="match status" value="1"/>
</dbReference>
<feature type="region of interest" description="Disordered" evidence="8">
    <location>
        <begin position="1153"/>
        <end position="1219"/>
    </location>
</feature>
<evidence type="ECO:0000256" key="7">
    <source>
        <dbReference type="ARBA" id="ARBA00022918"/>
    </source>
</evidence>
<comment type="caution">
    <text evidence="10">The sequence shown here is derived from an EMBL/GenBank/DDBJ whole genome shotgun (WGS) entry which is preliminary data.</text>
</comment>
<dbReference type="GO" id="GO:0006508">
    <property type="term" value="P:proteolysis"/>
    <property type="evidence" value="ECO:0007669"/>
    <property type="project" value="UniProtKB-KW"/>
</dbReference>
<feature type="region of interest" description="Disordered" evidence="8">
    <location>
        <begin position="49"/>
        <end position="95"/>
    </location>
</feature>
<evidence type="ECO:0000256" key="3">
    <source>
        <dbReference type="ARBA" id="ARBA00022695"/>
    </source>
</evidence>
<dbReference type="InterPro" id="IPR043128">
    <property type="entry name" value="Rev_trsase/Diguanyl_cyclase"/>
</dbReference>
<feature type="domain" description="Reverse transcriptase" evidence="9">
    <location>
        <begin position="2231"/>
        <end position="2410"/>
    </location>
</feature>
<feature type="compositionally biased region" description="Polar residues" evidence="8">
    <location>
        <begin position="1604"/>
        <end position="1626"/>
    </location>
</feature>
<dbReference type="InterPro" id="IPR012337">
    <property type="entry name" value="RNaseH-like_sf"/>
</dbReference>
<dbReference type="GO" id="GO:0003964">
    <property type="term" value="F:RNA-directed DNA polymerase activity"/>
    <property type="evidence" value="ECO:0007669"/>
    <property type="project" value="UniProtKB-KW"/>
</dbReference>
<dbReference type="Gene3D" id="3.30.70.270">
    <property type="match status" value="3"/>
</dbReference>
<feature type="region of interest" description="Disordered" evidence="8">
    <location>
        <begin position="1604"/>
        <end position="1672"/>
    </location>
</feature>
<dbReference type="CDD" id="cd01647">
    <property type="entry name" value="RT_LTR"/>
    <property type="match status" value="2"/>
</dbReference>
<proteinExistence type="predicted"/>
<dbReference type="SUPFAM" id="SSF53098">
    <property type="entry name" value="Ribonuclease H-like"/>
    <property type="match status" value="1"/>
</dbReference>
<evidence type="ECO:0000256" key="4">
    <source>
        <dbReference type="ARBA" id="ARBA00022722"/>
    </source>
</evidence>
<dbReference type="GO" id="GO:0003676">
    <property type="term" value="F:nucleic acid binding"/>
    <property type="evidence" value="ECO:0007669"/>
    <property type="project" value="InterPro"/>
</dbReference>
<keyword evidence="5" id="KW-0255">Endonuclease</keyword>
<dbReference type="Pfam" id="PF17917">
    <property type="entry name" value="RT_RNaseH"/>
    <property type="match status" value="1"/>
</dbReference>
<name>A0A1R3IMV4_COCAP</name>
<dbReference type="InterPro" id="IPR036397">
    <property type="entry name" value="RNaseH_sf"/>
</dbReference>